<evidence type="ECO:0000313" key="1">
    <source>
        <dbReference type="EMBL" id="AZE51938.1"/>
    </source>
</evidence>
<dbReference type="AlphaFoldDB" id="A0A3G7TZX3"/>
<name>A0A3G7TZX3_9PSED</name>
<evidence type="ECO:0000313" key="2">
    <source>
        <dbReference type="Proteomes" id="UP000268048"/>
    </source>
</evidence>
<accession>A0A3G7TZX3</accession>
<sequence length="40" mass="4374">MALIFDQAAQRLGIVPVAESILIFRLNVTIQHCGHGATRI</sequence>
<protein>
    <submittedName>
        <fullName evidence="1">Uncharacterized protein</fullName>
    </submittedName>
</protein>
<dbReference type="EMBL" id="CP027753">
    <property type="protein sequence ID" value="AZE51938.1"/>
    <property type="molecule type" value="Genomic_DNA"/>
</dbReference>
<dbReference type="Proteomes" id="UP000268048">
    <property type="component" value="Chromosome"/>
</dbReference>
<reference evidence="1 2" key="1">
    <citation type="submission" date="2018-03" db="EMBL/GenBank/DDBJ databases">
        <title>Diversity of phytobeneficial traits revealed by whole-genome analysis of worldwide-isolated phenazine-producing Pseudomonas spp.</title>
        <authorList>
            <person name="Biessy A."/>
            <person name="Novinscak A."/>
            <person name="Blom J."/>
            <person name="Leger G."/>
            <person name="Thomashow L.S."/>
            <person name="Cazorla F.M."/>
            <person name="Josic D."/>
            <person name="Filion M."/>
        </authorList>
    </citation>
    <scope>NUCLEOTIDE SEQUENCE [LARGE SCALE GENOMIC DNA]</scope>
    <source>
        <strain evidence="1 2">B25</strain>
    </source>
</reference>
<proteinExistence type="predicted"/>
<organism evidence="1 2">
    <name type="scientific">Pseudomonas chlororaphis</name>
    <dbReference type="NCBI Taxonomy" id="587753"/>
    <lineage>
        <taxon>Bacteria</taxon>
        <taxon>Pseudomonadati</taxon>
        <taxon>Pseudomonadota</taxon>
        <taxon>Gammaproteobacteria</taxon>
        <taxon>Pseudomonadales</taxon>
        <taxon>Pseudomonadaceae</taxon>
        <taxon>Pseudomonas</taxon>
    </lineage>
</organism>
<gene>
    <name evidence="1" type="ORF">C4K04_6310</name>
</gene>